<dbReference type="GO" id="GO:0016020">
    <property type="term" value="C:membrane"/>
    <property type="evidence" value="ECO:0007669"/>
    <property type="project" value="UniProtKB-SubCell"/>
</dbReference>
<comment type="cofactor">
    <cofactor evidence="11">
        <name>Mn(2+)</name>
        <dbReference type="ChEBI" id="CHEBI:29035"/>
    </cofactor>
</comment>
<evidence type="ECO:0000256" key="11">
    <source>
        <dbReference type="RuleBase" id="RU368121"/>
    </source>
</evidence>
<keyword evidence="11" id="KW-0479">Metal-binding</keyword>
<evidence type="ECO:0000256" key="4">
    <source>
        <dbReference type="ARBA" id="ARBA00022676"/>
    </source>
</evidence>
<reference evidence="14 15" key="1">
    <citation type="submission" date="2016-03" db="EMBL/GenBank/DDBJ databases">
        <title>EvidentialGene: Evidence-directed Construction of Genes on Genomes.</title>
        <authorList>
            <person name="Gilbert D.G."/>
            <person name="Choi J.-H."/>
            <person name="Mockaitis K."/>
            <person name="Colbourne J."/>
            <person name="Pfrender M."/>
        </authorList>
    </citation>
    <scope>NUCLEOTIDE SEQUENCE [LARGE SCALE GENOMIC DNA]</scope>
    <source>
        <strain evidence="14 15">Xinb3</strain>
        <tissue evidence="14">Complete organism</tissue>
    </source>
</reference>
<dbReference type="InterPro" id="IPR003859">
    <property type="entry name" value="Galactosyl_T"/>
</dbReference>
<evidence type="ECO:0000256" key="6">
    <source>
        <dbReference type="ARBA" id="ARBA00022692"/>
    </source>
</evidence>
<dbReference type="GO" id="GO:0033842">
    <property type="term" value="F:N-acetyl-beta-glucosaminyl-derivative 4-beta-N-acetylgalactosaminyltransferase activity"/>
    <property type="evidence" value="ECO:0007669"/>
    <property type="project" value="TreeGrafter"/>
</dbReference>
<keyword evidence="5 11" id="KW-0808">Transferase</keyword>
<evidence type="ECO:0000259" key="13">
    <source>
        <dbReference type="Pfam" id="PF13733"/>
    </source>
</evidence>
<evidence type="ECO:0000256" key="9">
    <source>
        <dbReference type="ARBA" id="ARBA00023136"/>
    </source>
</evidence>
<dbReference type="UniPathway" id="UPA00378"/>
<evidence type="ECO:0000313" key="15">
    <source>
        <dbReference type="Proteomes" id="UP000076858"/>
    </source>
</evidence>
<dbReference type="OrthoDB" id="10038994at2759"/>
<evidence type="ECO:0000256" key="3">
    <source>
        <dbReference type="ARBA" id="ARBA00005735"/>
    </source>
</evidence>
<keyword evidence="7 11" id="KW-0735">Signal-anchor</keyword>
<dbReference type="SUPFAM" id="SSF53448">
    <property type="entry name" value="Nucleotide-diphospho-sugar transferases"/>
    <property type="match status" value="1"/>
</dbReference>
<dbReference type="InterPro" id="IPR027995">
    <property type="entry name" value="Galactosyl_T_N"/>
</dbReference>
<dbReference type="STRING" id="35525.A0A164ZNK7"/>
<evidence type="ECO:0000313" key="14">
    <source>
        <dbReference type="EMBL" id="KZS16554.1"/>
    </source>
</evidence>
<keyword evidence="8" id="KW-1133">Transmembrane helix</keyword>
<evidence type="ECO:0000259" key="12">
    <source>
        <dbReference type="Pfam" id="PF02709"/>
    </source>
</evidence>
<gene>
    <name evidence="14" type="ORF">APZ42_017138</name>
</gene>
<keyword evidence="15" id="KW-1185">Reference proteome</keyword>
<dbReference type="InterPro" id="IPR029044">
    <property type="entry name" value="Nucleotide-diphossugar_trans"/>
</dbReference>
<dbReference type="Pfam" id="PF02709">
    <property type="entry name" value="Glyco_transf_7C"/>
    <property type="match status" value="1"/>
</dbReference>
<keyword evidence="6" id="KW-0812">Transmembrane</keyword>
<protein>
    <recommendedName>
        <fullName evidence="11">Beta-1,4-N-acetylgalactosaminyltransferase</fullName>
        <ecNumber evidence="11">2.4.1.-</ecNumber>
    </recommendedName>
    <alternativeName>
        <fullName evidence="11">Beta-4-GalNAcT</fullName>
    </alternativeName>
</protein>
<keyword evidence="4 11" id="KW-0328">Glycosyltransferase</keyword>
<comment type="pathway">
    <text evidence="2 11">Protein modification; protein glycosylation.</text>
</comment>
<evidence type="ECO:0000256" key="8">
    <source>
        <dbReference type="ARBA" id="ARBA00022989"/>
    </source>
</evidence>
<accession>A0A164ZNK7</accession>
<name>A0A164ZNK7_9CRUS</name>
<dbReference type="EMBL" id="LRGB01000687">
    <property type="protein sequence ID" value="KZS16554.1"/>
    <property type="molecule type" value="Genomic_DNA"/>
</dbReference>
<dbReference type="GO" id="GO:0005975">
    <property type="term" value="P:carbohydrate metabolic process"/>
    <property type="evidence" value="ECO:0007669"/>
    <property type="project" value="InterPro"/>
</dbReference>
<feature type="domain" description="Galactosyltransferase N-terminal" evidence="13">
    <location>
        <begin position="85"/>
        <end position="222"/>
    </location>
</feature>
<dbReference type="GO" id="GO:0006688">
    <property type="term" value="P:glycosphingolipid biosynthetic process"/>
    <property type="evidence" value="ECO:0007669"/>
    <property type="project" value="TreeGrafter"/>
</dbReference>
<comment type="similarity">
    <text evidence="3 11">Belongs to the glycosyltransferase 7 family.</text>
</comment>
<comment type="caution">
    <text evidence="14">The sequence shown here is derived from an EMBL/GenBank/DDBJ whole genome shotgun (WGS) entry which is preliminary data.</text>
</comment>
<dbReference type="PRINTS" id="PR02050">
    <property type="entry name" value="B14GALTRFASE"/>
</dbReference>
<dbReference type="Pfam" id="PF13733">
    <property type="entry name" value="Glyco_transf_7N"/>
    <property type="match status" value="1"/>
</dbReference>
<comment type="function">
    <text evidence="11">Catalyzes the transfer of galactose onto proteins or lipids.</text>
</comment>
<dbReference type="InterPro" id="IPR027791">
    <property type="entry name" value="Galactosyl_T_C"/>
</dbReference>
<keyword evidence="9" id="KW-0472">Membrane</keyword>
<dbReference type="PANTHER" id="PTHR19300:SF57">
    <property type="entry name" value="BETA-1,4-N-ACETYLGALACTOSAMINYLTRANSFERASE"/>
    <property type="match status" value="1"/>
</dbReference>
<dbReference type="EC" id="2.4.1.-" evidence="11"/>
<dbReference type="CDD" id="cd00899">
    <property type="entry name" value="b4GalT"/>
    <property type="match status" value="1"/>
</dbReference>
<dbReference type="AlphaFoldDB" id="A0A164ZNK7"/>
<keyword evidence="10 11" id="KW-0325">Glycoprotein</keyword>
<evidence type="ECO:0000256" key="2">
    <source>
        <dbReference type="ARBA" id="ARBA00004922"/>
    </source>
</evidence>
<comment type="subcellular location">
    <subcellularLocation>
        <location evidence="1 11">Membrane</location>
        <topology evidence="1 11">Single-pass type II membrane protein</topology>
    </subcellularLocation>
</comment>
<dbReference type="Gene3D" id="3.90.550.10">
    <property type="entry name" value="Spore Coat Polysaccharide Biosynthesis Protein SpsA, Chain A"/>
    <property type="match status" value="1"/>
</dbReference>
<dbReference type="GO" id="GO:0008378">
    <property type="term" value="F:galactosyltransferase activity"/>
    <property type="evidence" value="ECO:0007669"/>
    <property type="project" value="TreeGrafter"/>
</dbReference>
<evidence type="ECO:0000256" key="5">
    <source>
        <dbReference type="ARBA" id="ARBA00022679"/>
    </source>
</evidence>
<dbReference type="PANTHER" id="PTHR19300">
    <property type="entry name" value="BETA-1,4-GALACTOSYLTRANSFERASE"/>
    <property type="match status" value="1"/>
</dbReference>
<evidence type="ECO:0000256" key="7">
    <source>
        <dbReference type="ARBA" id="ARBA00022968"/>
    </source>
</evidence>
<organism evidence="14 15">
    <name type="scientific">Daphnia magna</name>
    <dbReference type="NCBI Taxonomy" id="35525"/>
    <lineage>
        <taxon>Eukaryota</taxon>
        <taxon>Metazoa</taxon>
        <taxon>Ecdysozoa</taxon>
        <taxon>Arthropoda</taxon>
        <taxon>Crustacea</taxon>
        <taxon>Branchiopoda</taxon>
        <taxon>Diplostraca</taxon>
        <taxon>Cladocera</taxon>
        <taxon>Anomopoda</taxon>
        <taxon>Daphniidae</taxon>
        <taxon>Daphnia</taxon>
    </lineage>
</organism>
<dbReference type="GO" id="GO:0046872">
    <property type="term" value="F:metal ion binding"/>
    <property type="evidence" value="ECO:0007669"/>
    <property type="project" value="UniProtKB-UniRule"/>
</dbReference>
<feature type="domain" description="Galactosyltransferase C-terminal" evidence="12">
    <location>
        <begin position="228"/>
        <end position="312"/>
    </location>
</feature>
<dbReference type="Proteomes" id="UP000076858">
    <property type="component" value="Unassembled WGS sequence"/>
</dbReference>
<evidence type="ECO:0000256" key="1">
    <source>
        <dbReference type="ARBA" id="ARBA00004606"/>
    </source>
</evidence>
<evidence type="ECO:0000256" key="10">
    <source>
        <dbReference type="ARBA" id="ARBA00023180"/>
    </source>
</evidence>
<keyword evidence="11" id="KW-0464">Manganese</keyword>
<proteinExistence type="inferred from homology"/>
<dbReference type="GO" id="GO:0005794">
    <property type="term" value="C:Golgi apparatus"/>
    <property type="evidence" value="ECO:0007669"/>
    <property type="project" value="TreeGrafter"/>
</dbReference>
<sequence length="371" mass="42381">MCMTAMLPPSGVAKTVLMGGSAKIGEWLIFSPTHSLLERSSSLFYQQLYKKTDVALFSQKSRDEDGSAPIEQKIDPEPKKKRQLCSLVSPKLIGWTNISAEAILKEKDDVVERTMAESGVEPGGKYQTKECQSRSKIAIVVPLRNRTEHLQVFLRYMHPFLQRQQLDYAIIVAEQTEGSLFNRGALMNVGFKEAQLLDNFQCFFFHDVDNLPENDGNPYSCPEDGKPRHMTFSLSRWNNYKPFPGWYFGGVTALTANDFRKINGFSNVYWGWGGEDDDLLRRIRFHKMTPTRAMDGYPSLIEMARYKTLTHKKAEPSPIRHKLLREGTKRLKSDGLKDLTYKKLALELKPLYTKVLVELQQPANRKAPGQH</sequence>